<evidence type="ECO:0000256" key="5">
    <source>
        <dbReference type="RuleBase" id="RU364069"/>
    </source>
</evidence>
<evidence type="ECO:0000256" key="4">
    <source>
        <dbReference type="ARBA" id="ARBA00019595"/>
    </source>
</evidence>
<evidence type="ECO:0000313" key="7">
    <source>
        <dbReference type="Proteomes" id="UP000308530"/>
    </source>
</evidence>
<dbReference type="InterPro" id="IPR011051">
    <property type="entry name" value="RmlC_Cupin_sf"/>
</dbReference>
<protein>
    <recommendedName>
        <fullName evidence="4 5">dTDP-4-dehydrorhamnose 3,5-epimerase</fullName>
        <ecNumber evidence="3 5">5.1.3.13</ecNumber>
    </recommendedName>
    <alternativeName>
        <fullName evidence="5">Thymidine diphospho-4-keto-rhamnose 3,5-epimerase</fullName>
    </alternativeName>
</protein>
<geneLocation type="plasmid" evidence="6 7">
    <name>pPRADMK78_01</name>
</geneLocation>
<dbReference type="Gene3D" id="2.60.120.10">
    <property type="entry name" value="Jelly Rolls"/>
    <property type="match status" value="1"/>
</dbReference>
<dbReference type="GO" id="GO:0008830">
    <property type="term" value="F:dTDP-4-dehydrorhamnose 3,5-epimerase activity"/>
    <property type="evidence" value="ECO:0007669"/>
    <property type="project" value="UniProtKB-EC"/>
</dbReference>
<comment type="function">
    <text evidence="2 5">Catalyzes the epimerization of the C3' and C5'positions of dTDP-6-deoxy-D-xylo-4-hexulose, forming dTDP-6-deoxy-L-lyxo-4-hexulose.</text>
</comment>
<evidence type="ECO:0000256" key="1">
    <source>
        <dbReference type="ARBA" id="ARBA00001298"/>
    </source>
</evidence>
<dbReference type="SUPFAM" id="SSF51182">
    <property type="entry name" value="RmlC-like cupins"/>
    <property type="match status" value="1"/>
</dbReference>
<dbReference type="NCBIfam" id="TIGR01221">
    <property type="entry name" value="rmlC"/>
    <property type="match status" value="1"/>
</dbReference>
<dbReference type="RefSeq" id="WP_138289257.1">
    <property type="nucleotide sequence ID" value="NZ_CP058351.1"/>
</dbReference>
<organism evidence="6 7">
    <name type="scientific">Peteryoungia desertarenae</name>
    <dbReference type="NCBI Taxonomy" id="1813451"/>
    <lineage>
        <taxon>Bacteria</taxon>
        <taxon>Pseudomonadati</taxon>
        <taxon>Pseudomonadota</taxon>
        <taxon>Alphaproteobacteria</taxon>
        <taxon>Hyphomicrobiales</taxon>
        <taxon>Rhizobiaceae</taxon>
        <taxon>Peteryoungia</taxon>
    </lineage>
</organism>
<dbReference type="InterPro" id="IPR000888">
    <property type="entry name" value="RmlC-like"/>
</dbReference>
<sequence length="182" mass="20217">MKLTPTAIVGAFHVEVSPIADHRGLFARTFCAETFASCGLESVFPQCNLSFSPHRGTLRGLHFQAEPHAEAKLVRATRGRVFEVALDLRPHSPSYMKWASVELDATERNAFYIPPGCAHGLLTLEDECEVFSQMSTAYHPPSARIARWNDPAFAISWPFEPLILSDKDAECACYRPQGATHE</sequence>
<keyword evidence="5 6" id="KW-0413">Isomerase</keyword>
<dbReference type="PANTHER" id="PTHR21047">
    <property type="entry name" value="DTDP-6-DEOXY-D-GLUCOSE-3,5 EPIMERASE"/>
    <property type="match status" value="1"/>
</dbReference>
<evidence type="ECO:0000313" key="6">
    <source>
        <dbReference type="EMBL" id="QLF71761.1"/>
    </source>
</evidence>
<keyword evidence="7" id="KW-1185">Reference proteome</keyword>
<evidence type="ECO:0000256" key="3">
    <source>
        <dbReference type="ARBA" id="ARBA00012098"/>
    </source>
</evidence>
<dbReference type="CDD" id="cd00438">
    <property type="entry name" value="cupin_RmlC"/>
    <property type="match status" value="1"/>
</dbReference>
<evidence type="ECO:0000256" key="2">
    <source>
        <dbReference type="ARBA" id="ARBA00001997"/>
    </source>
</evidence>
<dbReference type="EC" id="5.1.3.13" evidence="3 5"/>
<comment type="pathway">
    <text evidence="5">Carbohydrate biosynthesis; dTDP-L-rhamnose biosynthesis.</text>
</comment>
<dbReference type="EMBL" id="CP058351">
    <property type="protein sequence ID" value="QLF71761.1"/>
    <property type="molecule type" value="Genomic_DNA"/>
</dbReference>
<dbReference type="InterPro" id="IPR014710">
    <property type="entry name" value="RmlC-like_jellyroll"/>
</dbReference>
<gene>
    <name evidence="6" type="primary">rfbC</name>
    <name evidence="6" type="ORF">FE840_019255</name>
</gene>
<comment type="similarity">
    <text evidence="5">Belongs to the dTDP-4-dehydrorhamnose 3,5-epimerase family.</text>
</comment>
<comment type="subunit">
    <text evidence="5">Homodimer.</text>
</comment>
<proteinExistence type="inferred from homology"/>
<dbReference type="Proteomes" id="UP000308530">
    <property type="component" value="Plasmid pPRADMK78_01"/>
</dbReference>
<dbReference type="Pfam" id="PF00908">
    <property type="entry name" value="dTDP_sugar_isom"/>
    <property type="match status" value="1"/>
</dbReference>
<name>A0ABX6QU03_9HYPH</name>
<comment type="catalytic activity">
    <reaction evidence="1 5">
        <text>dTDP-4-dehydro-6-deoxy-alpha-D-glucose = dTDP-4-dehydro-beta-L-rhamnose</text>
        <dbReference type="Rhea" id="RHEA:16969"/>
        <dbReference type="ChEBI" id="CHEBI:57649"/>
        <dbReference type="ChEBI" id="CHEBI:62830"/>
        <dbReference type="EC" id="5.1.3.13"/>
    </reaction>
</comment>
<reference evidence="6 7" key="1">
    <citation type="submission" date="2020-06" db="EMBL/GenBank/DDBJ databases">
        <title>Genome sequence of Rhizobium sp strain ADMK78.</title>
        <authorList>
            <person name="Rahi P."/>
        </authorList>
    </citation>
    <scope>NUCLEOTIDE SEQUENCE [LARGE SCALE GENOMIC DNA]</scope>
    <source>
        <strain evidence="6 7">ADMK78</strain>
        <plasmid evidence="6 7">pPRADMK78_01</plasmid>
    </source>
</reference>
<dbReference type="PANTHER" id="PTHR21047:SF2">
    <property type="entry name" value="THYMIDINE DIPHOSPHO-4-KETO-RHAMNOSE 3,5-EPIMERASE"/>
    <property type="match status" value="1"/>
</dbReference>
<accession>A0ABX6QU03</accession>
<keyword evidence="6" id="KW-0614">Plasmid</keyword>